<evidence type="ECO:0000256" key="2">
    <source>
        <dbReference type="ARBA" id="ARBA00023015"/>
    </source>
</evidence>
<evidence type="ECO:0000259" key="7">
    <source>
        <dbReference type="Pfam" id="PF08281"/>
    </source>
</evidence>
<dbReference type="SUPFAM" id="SSF88659">
    <property type="entry name" value="Sigma3 and sigma4 domains of RNA polymerase sigma factors"/>
    <property type="match status" value="1"/>
</dbReference>
<comment type="similarity">
    <text evidence="1">Belongs to the sigma-70 factor family. ECF subfamily.</text>
</comment>
<evidence type="ECO:0000256" key="1">
    <source>
        <dbReference type="ARBA" id="ARBA00010641"/>
    </source>
</evidence>
<reference evidence="8" key="1">
    <citation type="journal article" date="2020" name="mSystems">
        <title>Genome- and Community-Level Interaction Insights into Carbon Utilization and Element Cycling Functions of Hydrothermarchaeota in Hydrothermal Sediment.</title>
        <authorList>
            <person name="Zhou Z."/>
            <person name="Liu Y."/>
            <person name="Xu W."/>
            <person name="Pan J."/>
            <person name="Luo Z.H."/>
            <person name="Li M."/>
        </authorList>
    </citation>
    <scope>NUCLEOTIDE SEQUENCE [LARGE SCALE GENOMIC DNA]</scope>
    <source>
        <strain evidence="8">SpSt-114</strain>
    </source>
</reference>
<sequence length="280" mass="33110">MEVVAVFDEQVKLGFELMELRKLGWKLLPRWYRDLMLRVLKSRVLSGRVRVGSYTVMSLEEVRRTPYWEVVYKWEVYDEVLRDYLRSKLFVDAEDPVYRVYSAIKRLKEELYRRNINLIYTVMRRMRVRADDWDEVFSACSFALLRAIDGWDPTKGALSTYAYQWIAAAIQDYYEKQARAFALSYNTPINEGEEETFEIFLSTEDTSQERVDVEALLSKLPKQEREILSLKFFHNYKEKEIASLLGLPFSFVNSAIKRALARLRKLVLVETPLPSLQLQP</sequence>
<accession>A0A7C5X1P5</accession>
<keyword evidence="4" id="KW-0238">DNA-binding</keyword>
<dbReference type="Pfam" id="PF04542">
    <property type="entry name" value="Sigma70_r2"/>
    <property type="match status" value="1"/>
</dbReference>
<evidence type="ECO:0000256" key="4">
    <source>
        <dbReference type="ARBA" id="ARBA00023125"/>
    </source>
</evidence>
<proteinExistence type="inferred from homology"/>
<name>A0A7C5X1P5_9AQUI</name>
<dbReference type="PANTHER" id="PTHR43133:SF8">
    <property type="entry name" value="RNA POLYMERASE SIGMA FACTOR HI_1459-RELATED"/>
    <property type="match status" value="1"/>
</dbReference>
<dbReference type="SUPFAM" id="SSF88946">
    <property type="entry name" value="Sigma2 domain of RNA polymerase sigma factors"/>
    <property type="match status" value="1"/>
</dbReference>
<dbReference type="InterPro" id="IPR013325">
    <property type="entry name" value="RNA_pol_sigma_r2"/>
</dbReference>
<keyword evidence="2" id="KW-0805">Transcription regulation</keyword>
<dbReference type="Gene3D" id="1.20.120.1810">
    <property type="match status" value="1"/>
</dbReference>
<gene>
    <name evidence="8" type="ORF">ENN04_07490</name>
</gene>
<keyword evidence="5" id="KW-0804">Transcription</keyword>
<dbReference type="InterPro" id="IPR039425">
    <property type="entry name" value="RNA_pol_sigma-70-like"/>
</dbReference>
<keyword evidence="3" id="KW-0731">Sigma factor</keyword>
<dbReference type="InterPro" id="IPR007627">
    <property type="entry name" value="RNA_pol_sigma70_r2"/>
</dbReference>
<evidence type="ECO:0000313" key="8">
    <source>
        <dbReference type="EMBL" id="HHO74455.1"/>
    </source>
</evidence>
<dbReference type="InterPro" id="IPR036388">
    <property type="entry name" value="WH-like_DNA-bd_sf"/>
</dbReference>
<dbReference type="PANTHER" id="PTHR43133">
    <property type="entry name" value="RNA POLYMERASE ECF-TYPE SIGMA FACTO"/>
    <property type="match status" value="1"/>
</dbReference>
<feature type="domain" description="RNA polymerase sigma factor 70 region 4 type 2" evidence="7">
    <location>
        <begin position="212"/>
        <end position="263"/>
    </location>
</feature>
<dbReference type="InterPro" id="IPR013249">
    <property type="entry name" value="RNA_pol_sigma70_r4_t2"/>
</dbReference>
<protein>
    <submittedName>
        <fullName evidence="8">Sigma-70 family RNA polymerase sigma factor</fullName>
    </submittedName>
</protein>
<dbReference type="InterPro" id="IPR013324">
    <property type="entry name" value="RNA_pol_sigma_r3/r4-like"/>
</dbReference>
<dbReference type="CDD" id="cd06171">
    <property type="entry name" value="Sigma70_r4"/>
    <property type="match status" value="1"/>
</dbReference>
<dbReference type="GO" id="GO:0003677">
    <property type="term" value="F:DNA binding"/>
    <property type="evidence" value="ECO:0007669"/>
    <property type="project" value="UniProtKB-KW"/>
</dbReference>
<dbReference type="GO" id="GO:0016987">
    <property type="term" value="F:sigma factor activity"/>
    <property type="evidence" value="ECO:0007669"/>
    <property type="project" value="UniProtKB-KW"/>
</dbReference>
<dbReference type="Pfam" id="PF08281">
    <property type="entry name" value="Sigma70_r4_2"/>
    <property type="match status" value="1"/>
</dbReference>
<organism evidence="8">
    <name type="scientific">Thermocrinis ruber</name>
    <dbReference type="NCBI Taxonomy" id="75906"/>
    <lineage>
        <taxon>Bacteria</taxon>
        <taxon>Pseudomonadati</taxon>
        <taxon>Aquificota</taxon>
        <taxon>Aquificia</taxon>
        <taxon>Aquificales</taxon>
        <taxon>Aquificaceae</taxon>
        <taxon>Thermocrinis</taxon>
    </lineage>
</organism>
<evidence type="ECO:0000256" key="5">
    <source>
        <dbReference type="ARBA" id="ARBA00023163"/>
    </source>
</evidence>
<dbReference type="AlphaFoldDB" id="A0A7C5X1P5"/>
<dbReference type="EMBL" id="DSAC01000095">
    <property type="protein sequence ID" value="HHO74455.1"/>
    <property type="molecule type" value="Genomic_DNA"/>
</dbReference>
<evidence type="ECO:0000259" key="6">
    <source>
        <dbReference type="Pfam" id="PF04542"/>
    </source>
</evidence>
<dbReference type="GO" id="GO:0006352">
    <property type="term" value="P:DNA-templated transcription initiation"/>
    <property type="evidence" value="ECO:0007669"/>
    <property type="project" value="InterPro"/>
</dbReference>
<dbReference type="InterPro" id="IPR014284">
    <property type="entry name" value="RNA_pol_sigma-70_dom"/>
</dbReference>
<comment type="caution">
    <text evidence="8">The sequence shown here is derived from an EMBL/GenBank/DDBJ whole genome shotgun (WGS) entry which is preliminary data.</text>
</comment>
<dbReference type="NCBIfam" id="TIGR02937">
    <property type="entry name" value="sigma70-ECF"/>
    <property type="match status" value="1"/>
</dbReference>
<feature type="domain" description="RNA polymerase sigma-70 region 2" evidence="6">
    <location>
        <begin position="111"/>
        <end position="179"/>
    </location>
</feature>
<dbReference type="Gene3D" id="1.10.10.10">
    <property type="entry name" value="Winged helix-like DNA-binding domain superfamily/Winged helix DNA-binding domain"/>
    <property type="match status" value="1"/>
</dbReference>
<evidence type="ECO:0000256" key="3">
    <source>
        <dbReference type="ARBA" id="ARBA00023082"/>
    </source>
</evidence>